<gene>
    <name evidence="1" type="ORF">WH47_11672</name>
</gene>
<proteinExistence type="predicted"/>
<reference evidence="1 2" key="1">
    <citation type="submission" date="2015-07" db="EMBL/GenBank/DDBJ databases">
        <title>The genome of Habropoda laboriosa.</title>
        <authorList>
            <person name="Pan H."/>
            <person name="Kapheim K."/>
        </authorList>
    </citation>
    <scope>NUCLEOTIDE SEQUENCE [LARGE SCALE GENOMIC DNA]</scope>
    <source>
        <strain evidence="1">0110345459</strain>
    </source>
</reference>
<keyword evidence="1" id="KW-0808">Transferase</keyword>
<dbReference type="GO" id="GO:0046975">
    <property type="term" value="F:histone H3K36 methyltransferase activity"/>
    <property type="evidence" value="ECO:0007669"/>
    <property type="project" value="TreeGrafter"/>
</dbReference>
<dbReference type="GO" id="GO:0035861">
    <property type="term" value="C:site of double-strand break"/>
    <property type="evidence" value="ECO:0007669"/>
    <property type="project" value="TreeGrafter"/>
</dbReference>
<dbReference type="Proteomes" id="UP000053825">
    <property type="component" value="Unassembled WGS sequence"/>
</dbReference>
<dbReference type="GO" id="GO:0000729">
    <property type="term" value="P:DNA double-strand break processing"/>
    <property type="evidence" value="ECO:0007669"/>
    <property type="project" value="TreeGrafter"/>
</dbReference>
<dbReference type="Gene3D" id="3.30.420.10">
    <property type="entry name" value="Ribonuclease H-like superfamily/Ribonuclease H"/>
    <property type="match status" value="1"/>
</dbReference>
<accession>A0A0L7QM16</accession>
<dbReference type="GO" id="GO:0000014">
    <property type="term" value="F:single-stranded DNA endodeoxyribonuclease activity"/>
    <property type="evidence" value="ECO:0007669"/>
    <property type="project" value="TreeGrafter"/>
</dbReference>
<dbReference type="GO" id="GO:0032259">
    <property type="term" value="P:methylation"/>
    <property type="evidence" value="ECO:0007669"/>
    <property type="project" value="UniProtKB-KW"/>
</dbReference>
<dbReference type="PANTHER" id="PTHR46060:SF2">
    <property type="entry name" value="HISTONE-LYSINE N-METHYLTRANSFERASE SETMAR"/>
    <property type="match status" value="1"/>
</dbReference>
<dbReference type="GO" id="GO:0042800">
    <property type="term" value="F:histone H3K4 methyltransferase activity"/>
    <property type="evidence" value="ECO:0007669"/>
    <property type="project" value="TreeGrafter"/>
</dbReference>
<dbReference type="GO" id="GO:0044774">
    <property type="term" value="P:mitotic DNA integrity checkpoint signaling"/>
    <property type="evidence" value="ECO:0007669"/>
    <property type="project" value="TreeGrafter"/>
</dbReference>
<name>A0A0L7QM16_9HYME</name>
<dbReference type="AlphaFoldDB" id="A0A0L7QM16"/>
<evidence type="ECO:0000313" key="2">
    <source>
        <dbReference type="Proteomes" id="UP000053825"/>
    </source>
</evidence>
<dbReference type="EMBL" id="KQ414912">
    <property type="protein sequence ID" value="KOC59561.1"/>
    <property type="molecule type" value="Genomic_DNA"/>
</dbReference>
<protein>
    <submittedName>
        <fullName evidence="1">Histone-lysine N-methyltransferase SETMAR</fullName>
    </submittedName>
</protein>
<dbReference type="GO" id="GO:0006303">
    <property type="term" value="P:double-strand break repair via nonhomologous end joining"/>
    <property type="evidence" value="ECO:0007669"/>
    <property type="project" value="TreeGrafter"/>
</dbReference>
<dbReference type="GO" id="GO:0031297">
    <property type="term" value="P:replication fork processing"/>
    <property type="evidence" value="ECO:0007669"/>
    <property type="project" value="TreeGrafter"/>
</dbReference>
<evidence type="ECO:0000313" key="1">
    <source>
        <dbReference type="EMBL" id="KOC59561.1"/>
    </source>
</evidence>
<dbReference type="GO" id="GO:0044547">
    <property type="term" value="F:DNA topoisomerase binding"/>
    <property type="evidence" value="ECO:0007669"/>
    <property type="project" value="TreeGrafter"/>
</dbReference>
<dbReference type="GO" id="GO:0005634">
    <property type="term" value="C:nucleus"/>
    <property type="evidence" value="ECO:0007669"/>
    <property type="project" value="TreeGrafter"/>
</dbReference>
<dbReference type="STRING" id="597456.A0A0L7QM16"/>
<dbReference type="OrthoDB" id="10032414at2759"/>
<organism evidence="1 2">
    <name type="scientific">Habropoda laboriosa</name>
    <dbReference type="NCBI Taxonomy" id="597456"/>
    <lineage>
        <taxon>Eukaryota</taxon>
        <taxon>Metazoa</taxon>
        <taxon>Ecdysozoa</taxon>
        <taxon>Arthropoda</taxon>
        <taxon>Hexapoda</taxon>
        <taxon>Insecta</taxon>
        <taxon>Pterygota</taxon>
        <taxon>Neoptera</taxon>
        <taxon>Endopterygota</taxon>
        <taxon>Hymenoptera</taxon>
        <taxon>Apocrita</taxon>
        <taxon>Aculeata</taxon>
        <taxon>Apoidea</taxon>
        <taxon>Anthophila</taxon>
        <taxon>Apidae</taxon>
        <taxon>Habropoda</taxon>
    </lineage>
</organism>
<dbReference type="GO" id="GO:0000793">
    <property type="term" value="C:condensed chromosome"/>
    <property type="evidence" value="ECO:0007669"/>
    <property type="project" value="TreeGrafter"/>
</dbReference>
<sequence length="258" mass="30232">MRVSQSTIIRHLTQIGKVKEMDKWVLRELNDMQQFRQVEIATSLLPTNKQNPFLESIVTCGNKLITRNRGKCSRQMNMQNTRPKAIVSFEEVNGDCLTMVIHKIYSLSCNETVNCAQLQRLQEKLQECHRNLVNRRKMILLHDNARLHIVKIIQKKILQLEWSVLLHPPYSPDFAPSDYNLFRSLQNTLQGKKLNNDEEVKTFIQNFFQSKDKNFYSNGIKQLPLKWEAVINNNGDNMIGRIYITLYIHTLLTDKENC</sequence>
<keyword evidence="2" id="KW-1185">Reference proteome</keyword>
<dbReference type="InterPro" id="IPR052709">
    <property type="entry name" value="Transposase-MT_Hybrid"/>
</dbReference>
<dbReference type="PANTHER" id="PTHR46060">
    <property type="entry name" value="MARINER MOS1 TRANSPOSASE-LIKE PROTEIN"/>
    <property type="match status" value="1"/>
</dbReference>
<keyword evidence="1" id="KW-0489">Methyltransferase</keyword>
<dbReference type="GO" id="GO:0003697">
    <property type="term" value="F:single-stranded DNA binding"/>
    <property type="evidence" value="ECO:0007669"/>
    <property type="project" value="TreeGrafter"/>
</dbReference>
<dbReference type="GO" id="GO:0003690">
    <property type="term" value="F:double-stranded DNA binding"/>
    <property type="evidence" value="ECO:0007669"/>
    <property type="project" value="TreeGrafter"/>
</dbReference>
<dbReference type="GO" id="GO:0015074">
    <property type="term" value="P:DNA integration"/>
    <property type="evidence" value="ECO:0007669"/>
    <property type="project" value="TreeGrafter"/>
</dbReference>
<dbReference type="InterPro" id="IPR036397">
    <property type="entry name" value="RNaseH_sf"/>
</dbReference>